<evidence type="ECO:0000259" key="2">
    <source>
        <dbReference type="Pfam" id="PF07282"/>
    </source>
</evidence>
<gene>
    <name evidence="3" type="ORF">NWP23_02640</name>
</gene>
<dbReference type="GO" id="GO:0003677">
    <property type="term" value="F:DNA binding"/>
    <property type="evidence" value="ECO:0007669"/>
    <property type="project" value="UniProtKB-KW"/>
</dbReference>
<comment type="caution">
    <text evidence="3">The sequence shown here is derived from an EMBL/GenBank/DDBJ whole genome shotgun (WGS) entry which is preliminary data.</text>
</comment>
<protein>
    <submittedName>
        <fullName evidence="3">Transposase</fullName>
    </submittedName>
</protein>
<organism evidence="3 4">
    <name type="scientific">Umezakia ovalisporum FSS-62</name>
    <dbReference type="NCBI Taxonomy" id="2971776"/>
    <lineage>
        <taxon>Bacteria</taxon>
        <taxon>Bacillati</taxon>
        <taxon>Cyanobacteriota</taxon>
        <taxon>Cyanophyceae</taxon>
        <taxon>Nostocales</taxon>
        <taxon>Nodulariaceae</taxon>
        <taxon>Umezakia</taxon>
    </lineage>
</organism>
<name>A0AA43GVZ2_9CYAN</name>
<evidence type="ECO:0000313" key="4">
    <source>
        <dbReference type="Proteomes" id="UP001159370"/>
    </source>
</evidence>
<dbReference type="Pfam" id="PF07282">
    <property type="entry name" value="Cas12f1-like_TNB"/>
    <property type="match status" value="1"/>
</dbReference>
<dbReference type="GeneID" id="83683353"/>
<dbReference type="Proteomes" id="UP001159370">
    <property type="component" value="Unassembled WGS sequence"/>
</dbReference>
<dbReference type="RefSeq" id="WP_280651164.1">
    <property type="nucleotide sequence ID" value="NZ_JANQDL010000021.1"/>
</dbReference>
<evidence type="ECO:0000313" key="3">
    <source>
        <dbReference type="EMBL" id="MDH6062707.1"/>
    </source>
</evidence>
<evidence type="ECO:0000256" key="1">
    <source>
        <dbReference type="ARBA" id="ARBA00023125"/>
    </source>
</evidence>
<proteinExistence type="predicted"/>
<dbReference type="AlphaFoldDB" id="A0AA43GVZ2"/>
<accession>A0AA43GVZ2</accession>
<keyword evidence="1" id="KW-0238">DNA-binding</keyword>
<reference evidence="3 4" key="1">
    <citation type="journal article" date="2023" name="J. Phycol.">
        <title>Chrysosporum ovalisporum is synonymous with the true-branching cyanobacterium Umezakia natans (Nostocales/Aphanizomenonaceae).</title>
        <authorList>
            <person name="McGregor G.B."/>
            <person name="Sendall B.C."/>
            <person name="Niiyama Y."/>
            <person name="Tuji A."/>
            <person name="Willis A."/>
        </authorList>
    </citation>
    <scope>NUCLEOTIDE SEQUENCE [LARGE SCALE GENOMIC DNA]</scope>
    <source>
        <strain evidence="3 4">FSS-62</strain>
    </source>
</reference>
<sequence length="109" mass="12021">MLSKVSRIIVKPRNQVKRDSQVFDTWAIAVAPSHTSQDCDVCGRRVKKSLSTPTDKCHSWGAIMRRDHGAAIIILNKGLKSTVDTTESKAYGQNDFYLGGETPVDKSAE</sequence>
<dbReference type="EMBL" id="JANQDL010000021">
    <property type="protein sequence ID" value="MDH6062707.1"/>
    <property type="molecule type" value="Genomic_DNA"/>
</dbReference>
<dbReference type="InterPro" id="IPR010095">
    <property type="entry name" value="Cas12f1-like_TNB"/>
</dbReference>
<feature type="domain" description="Cas12f1-like TNB" evidence="2">
    <location>
        <begin position="20"/>
        <end position="74"/>
    </location>
</feature>